<dbReference type="PANTHER" id="PTHR12992">
    <property type="entry name" value="NUDIX HYDROLASE"/>
    <property type="match status" value="1"/>
</dbReference>
<comment type="cofactor">
    <cofactor evidence="2">
        <name>Mg(2+)</name>
        <dbReference type="ChEBI" id="CHEBI:18420"/>
    </cofactor>
</comment>
<feature type="region of interest" description="Disordered" evidence="7">
    <location>
        <begin position="35"/>
        <end position="55"/>
    </location>
</feature>
<name>A0A895XMG2_9ACTN</name>
<dbReference type="InterPro" id="IPR045121">
    <property type="entry name" value="CoAse"/>
</dbReference>
<dbReference type="GO" id="GO:0046872">
    <property type="term" value="F:metal ion binding"/>
    <property type="evidence" value="ECO:0007669"/>
    <property type="project" value="UniProtKB-KW"/>
</dbReference>
<dbReference type="GO" id="GO:0010945">
    <property type="term" value="F:coenzyme A diphosphatase activity"/>
    <property type="evidence" value="ECO:0007669"/>
    <property type="project" value="InterPro"/>
</dbReference>
<evidence type="ECO:0000256" key="6">
    <source>
        <dbReference type="ARBA" id="ARBA00023211"/>
    </source>
</evidence>
<dbReference type="RefSeq" id="WP_213170953.1">
    <property type="nucleotide sequence ID" value="NZ_CP070496.1"/>
</dbReference>
<keyword evidence="3" id="KW-0479">Metal-binding</keyword>
<accession>A0A895XMG2</accession>
<proteinExistence type="predicted"/>
<dbReference type="InterPro" id="IPR000086">
    <property type="entry name" value="NUDIX_hydrolase_dom"/>
</dbReference>
<protein>
    <submittedName>
        <fullName evidence="9">CoA pyrophosphatase</fullName>
    </submittedName>
</protein>
<dbReference type="PANTHER" id="PTHR12992:SF11">
    <property type="entry name" value="MITOCHONDRIAL COENZYME A DIPHOSPHATASE NUDT8"/>
    <property type="match status" value="1"/>
</dbReference>
<dbReference type="Proteomes" id="UP000662939">
    <property type="component" value="Chromosome"/>
</dbReference>
<evidence type="ECO:0000256" key="3">
    <source>
        <dbReference type="ARBA" id="ARBA00022723"/>
    </source>
</evidence>
<organism evidence="9 10">
    <name type="scientific">Natronoglycomyces albus</name>
    <dbReference type="NCBI Taxonomy" id="2811108"/>
    <lineage>
        <taxon>Bacteria</taxon>
        <taxon>Bacillati</taxon>
        <taxon>Actinomycetota</taxon>
        <taxon>Actinomycetes</taxon>
        <taxon>Glycomycetales</taxon>
        <taxon>Glycomycetaceae</taxon>
        <taxon>Natronoglycomyces</taxon>
    </lineage>
</organism>
<evidence type="ECO:0000256" key="4">
    <source>
        <dbReference type="ARBA" id="ARBA00022801"/>
    </source>
</evidence>
<evidence type="ECO:0000256" key="1">
    <source>
        <dbReference type="ARBA" id="ARBA00001936"/>
    </source>
</evidence>
<dbReference type="Gene3D" id="3.90.79.10">
    <property type="entry name" value="Nucleoside Triphosphate Pyrophosphohydrolase"/>
    <property type="match status" value="1"/>
</dbReference>
<keyword evidence="6" id="KW-0464">Manganese</keyword>
<reference evidence="9" key="1">
    <citation type="submission" date="2021-02" db="EMBL/GenBank/DDBJ databases">
        <title>Natronoglycomyces albus gen. nov., sp. nov, a haloalkaliphilic actinobacterium from a soda solonchak soil.</title>
        <authorList>
            <person name="Sorokin D.Y."/>
            <person name="Khijniak T.V."/>
            <person name="Zakharycheva A.P."/>
            <person name="Boueva O.V."/>
            <person name="Ariskina E.V."/>
            <person name="Hahnke R.L."/>
            <person name="Bunk B."/>
            <person name="Sproer C."/>
            <person name="Schumann P."/>
            <person name="Evtushenko L.I."/>
            <person name="Kublanov I.V."/>
        </authorList>
    </citation>
    <scope>NUCLEOTIDE SEQUENCE</scope>
    <source>
        <strain evidence="9">DSM 106290</strain>
    </source>
</reference>
<dbReference type="CDD" id="cd03426">
    <property type="entry name" value="NUDIX_CoAse_Nudt7"/>
    <property type="match status" value="1"/>
</dbReference>
<keyword evidence="5" id="KW-0460">Magnesium</keyword>
<evidence type="ECO:0000313" key="9">
    <source>
        <dbReference type="EMBL" id="QSB04952.1"/>
    </source>
</evidence>
<dbReference type="Pfam" id="PF00293">
    <property type="entry name" value="NUDIX"/>
    <property type="match status" value="1"/>
</dbReference>
<dbReference type="KEGG" id="nav:JQS30_14485"/>
<evidence type="ECO:0000259" key="8">
    <source>
        <dbReference type="PROSITE" id="PS51462"/>
    </source>
</evidence>
<evidence type="ECO:0000256" key="2">
    <source>
        <dbReference type="ARBA" id="ARBA00001946"/>
    </source>
</evidence>
<evidence type="ECO:0000313" key="10">
    <source>
        <dbReference type="Proteomes" id="UP000662939"/>
    </source>
</evidence>
<dbReference type="PROSITE" id="PS51462">
    <property type="entry name" value="NUDIX"/>
    <property type="match status" value="1"/>
</dbReference>
<evidence type="ECO:0000256" key="5">
    <source>
        <dbReference type="ARBA" id="ARBA00022842"/>
    </source>
</evidence>
<gene>
    <name evidence="9" type="ORF">JQS30_14485</name>
</gene>
<feature type="domain" description="Nudix hydrolase" evidence="8">
    <location>
        <begin position="56"/>
        <end position="198"/>
    </location>
</feature>
<keyword evidence="10" id="KW-1185">Reference proteome</keyword>
<keyword evidence="4" id="KW-0378">Hydrolase</keyword>
<sequence>MRETLRPNPSDETAPLPGWFNPLLGELDGLAESDVRPGVLPVPPREGEPNNWHSQPARPSAVLILLQEGANGAGPQVLLQRRAAGLRHHAGEIAFPGGMMDSTDSGAAQCALREASEELGVRRESVQVVAQLPKLWIPVSNFAVTPVLGWWHSPHDVRPMGETEVASALHVPLSTLANPAIRVRVKFPSGHFGPGFQTDVGLVWGFTGGVLAWLLELGGWAQEWDTSRLVELPARPRPNPV</sequence>
<dbReference type="InterPro" id="IPR015797">
    <property type="entry name" value="NUDIX_hydrolase-like_dom_sf"/>
</dbReference>
<dbReference type="AlphaFoldDB" id="A0A895XMG2"/>
<comment type="cofactor">
    <cofactor evidence="1">
        <name>Mn(2+)</name>
        <dbReference type="ChEBI" id="CHEBI:29035"/>
    </cofactor>
</comment>
<dbReference type="SUPFAM" id="SSF55811">
    <property type="entry name" value="Nudix"/>
    <property type="match status" value="1"/>
</dbReference>
<dbReference type="EMBL" id="CP070496">
    <property type="protein sequence ID" value="QSB04952.1"/>
    <property type="molecule type" value="Genomic_DNA"/>
</dbReference>
<evidence type="ECO:0000256" key="7">
    <source>
        <dbReference type="SAM" id="MobiDB-lite"/>
    </source>
</evidence>